<evidence type="ECO:0000256" key="11">
    <source>
        <dbReference type="SAM" id="MobiDB-lite"/>
    </source>
</evidence>
<sequence>MAARKLQTEIDKTLKKVTEGVEIFEGIYDKMQMANNVAQKEKLEADLKTQIKKLQRLRDQIKTWLSSNDIKDKKPLTDTRKLIETQMERFKACEKEMKTKAYSKEGLNAATKLDPKEAAKMETASWISNMVDELGRQVEVSEAEAESLAGGLKKKKDTRTAERVAELEHLNDRRNWHVSRLELILRLLENGNMEPDKVNSVKEDISYFVESNTEEDFEEDEGIYDDLDLNDQEEAFGIVNDDNFSSHDTGSLVDASESSARTPGKDVKTSRASVEPVAEDGSKSPIASKAKPGVPVRKATLEGATRPAIATGSAKVSSSSSAPSAPAQRAAPAALPPIRYSAAAAGAVVPPAAPTPTTPNAPVNAVSVPPATPAAPPKSEPPVTAPVAVEPPKPIAIREAAPSPPALPVASPIKSSAPQTQSIAASVPLASPPQQKSIALPTPPPGLDQSAPAPEPERSPSPREATSAPPASAMLRPPSVQAISQPPASTPNPSEQRLPSSLVDLVNTFDSAKQKSQRRDNDPSQMQQILDAGYSNVPQPQDSERPQYYVPKNPYPTPAYYPQTPARFDNPAFFARLDTETLFYVFYYHPGTYMQYLAGEALKNQSWRFHKQYLTWFQRANEPTVVTDDYESGAYFYFDWEKLWEQRSKSGFMFHYQYLVE</sequence>
<feature type="compositionally biased region" description="Low complexity" evidence="11">
    <location>
        <begin position="310"/>
        <end position="332"/>
    </location>
</feature>
<dbReference type="PANTHER" id="PTHR23326">
    <property type="entry name" value="CCR4 NOT-RELATED"/>
    <property type="match status" value="1"/>
</dbReference>
<evidence type="ECO:0000259" key="13">
    <source>
        <dbReference type="Pfam" id="PF04153"/>
    </source>
</evidence>
<evidence type="ECO:0000256" key="9">
    <source>
        <dbReference type="ARBA" id="ARBA00023242"/>
    </source>
</evidence>
<evidence type="ECO:0000256" key="2">
    <source>
        <dbReference type="ARBA" id="ARBA00004496"/>
    </source>
</evidence>
<dbReference type="RefSeq" id="XP_014565162.1">
    <property type="nucleotide sequence ID" value="XM_014709676.1"/>
</dbReference>
<dbReference type="GO" id="GO:0006355">
    <property type="term" value="P:regulation of DNA-templated transcription"/>
    <property type="evidence" value="ECO:0007669"/>
    <property type="project" value="InterPro"/>
</dbReference>
<comment type="subcellular location">
    <subcellularLocation>
        <location evidence="2 10">Cytoplasm</location>
    </subcellularLocation>
    <subcellularLocation>
        <location evidence="1 10">Nucleus</location>
    </subcellularLocation>
</comment>
<dbReference type="InterPro" id="IPR007207">
    <property type="entry name" value="Not_N"/>
</dbReference>
<dbReference type="GO" id="GO:0005634">
    <property type="term" value="C:nucleus"/>
    <property type="evidence" value="ECO:0007669"/>
    <property type="project" value="UniProtKB-SubCell"/>
</dbReference>
<proteinExistence type="inferred from homology"/>
<dbReference type="OrthoDB" id="293823at2759"/>
<gene>
    <name evidence="14" type="primary">Mo03470</name>
    <name evidence="14" type="ORF">E5Q_03470</name>
</gene>
<dbReference type="PIRSF" id="PIRSF005290">
    <property type="entry name" value="NOT_su_3_5"/>
    <property type="match status" value="1"/>
</dbReference>
<reference evidence="14 15" key="1">
    <citation type="journal article" date="2011" name="J. Gen. Appl. Microbiol.">
        <title>Draft genome sequencing of the enigmatic basidiomycete Mixia osmundae.</title>
        <authorList>
            <person name="Nishida H."/>
            <person name="Nagatsuka Y."/>
            <person name="Sugiyama J."/>
        </authorList>
    </citation>
    <scope>NUCLEOTIDE SEQUENCE [LARGE SCALE GENOMIC DNA]</scope>
    <source>
        <strain evidence="15">CBS 9802 / IAM 14324 / JCM 22182 / KY 12970</strain>
    </source>
</reference>
<dbReference type="EMBL" id="BABT02000106">
    <property type="protein sequence ID" value="GAA96798.1"/>
    <property type="molecule type" value="Genomic_DNA"/>
</dbReference>
<comment type="caution">
    <text evidence="14">The sequence shown here is derived from an EMBL/GenBank/DDBJ whole genome shotgun (WGS) entry which is preliminary data.</text>
</comment>
<comment type="similarity">
    <text evidence="3 10">Belongs to the CNOT2/3/5 family.</text>
</comment>
<reference evidence="14 15" key="2">
    <citation type="journal article" date="2012" name="Open Biol.">
        <title>Characteristics of nucleosomes and linker DNA regions on the genome of the basidiomycete Mixia osmundae revealed by mono- and dinucleosome mapping.</title>
        <authorList>
            <person name="Nishida H."/>
            <person name="Kondo S."/>
            <person name="Matsumoto T."/>
            <person name="Suzuki Y."/>
            <person name="Yoshikawa H."/>
            <person name="Taylor T.D."/>
            <person name="Sugiyama J."/>
        </authorList>
    </citation>
    <scope>NUCLEOTIDE SEQUENCE [LARGE SCALE GENOMIC DNA]</scope>
    <source>
        <strain evidence="15">CBS 9802 / IAM 14324 / JCM 22182 / KY 12970</strain>
    </source>
</reference>
<keyword evidence="9 10" id="KW-0539">Nucleus</keyword>
<evidence type="ECO:0000313" key="14">
    <source>
        <dbReference type="EMBL" id="GAA96798.1"/>
    </source>
</evidence>
<dbReference type="HOGENOM" id="CLU_013819_3_0_1"/>
<keyword evidence="8 10" id="KW-0804">Transcription</keyword>
<keyword evidence="5 10" id="KW-0678">Repressor</keyword>
<keyword evidence="10" id="KW-0010">Activator</keyword>
<feature type="region of interest" description="Disordered" evidence="11">
    <location>
        <begin position="349"/>
        <end position="474"/>
    </location>
</feature>
<evidence type="ECO:0000256" key="1">
    <source>
        <dbReference type="ARBA" id="ARBA00004123"/>
    </source>
</evidence>
<dbReference type="eggNOG" id="KOG2150">
    <property type="taxonomic scope" value="Eukaryota"/>
</dbReference>
<evidence type="ECO:0000256" key="5">
    <source>
        <dbReference type="ARBA" id="ARBA00022491"/>
    </source>
</evidence>
<protein>
    <recommendedName>
        <fullName evidence="10">General negative regulator of transcription subunit</fullName>
    </recommendedName>
</protein>
<evidence type="ECO:0000256" key="6">
    <source>
        <dbReference type="ARBA" id="ARBA00022553"/>
    </source>
</evidence>
<evidence type="ECO:0000256" key="8">
    <source>
        <dbReference type="ARBA" id="ARBA00023163"/>
    </source>
</evidence>
<evidence type="ECO:0000256" key="10">
    <source>
        <dbReference type="PIRNR" id="PIRNR005290"/>
    </source>
</evidence>
<dbReference type="InterPro" id="IPR012270">
    <property type="entry name" value="CCR4-NOT_su3/5"/>
</dbReference>
<organism evidence="14 15">
    <name type="scientific">Mixia osmundae (strain CBS 9802 / IAM 14324 / JCM 22182 / KY 12970)</name>
    <dbReference type="NCBI Taxonomy" id="764103"/>
    <lineage>
        <taxon>Eukaryota</taxon>
        <taxon>Fungi</taxon>
        <taxon>Dikarya</taxon>
        <taxon>Basidiomycota</taxon>
        <taxon>Pucciniomycotina</taxon>
        <taxon>Mixiomycetes</taxon>
        <taxon>Mixiales</taxon>
        <taxon>Mixiaceae</taxon>
        <taxon>Mixia</taxon>
    </lineage>
</organism>
<feature type="compositionally biased region" description="Polar residues" evidence="11">
    <location>
        <begin position="481"/>
        <end position="498"/>
    </location>
</feature>
<feature type="domain" description="CCR4-Not complex component Not N-terminal" evidence="12">
    <location>
        <begin position="3"/>
        <end position="229"/>
    </location>
</feature>
<evidence type="ECO:0000256" key="7">
    <source>
        <dbReference type="ARBA" id="ARBA00023015"/>
    </source>
</evidence>
<dbReference type="Gene3D" id="2.30.30.1020">
    <property type="entry name" value="CCR4-NOT complex subunit 2/3/5, C-terminal domain"/>
    <property type="match status" value="1"/>
</dbReference>
<feature type="compositionally biased region" description="Low complexity" evidence="11">
    <location>
        <begin position="360"/>
        <end position="369"/>
    </location>
</feature>
<evidence type="ECO:0000256" key="3">
    <source>
        <dbReference type="ARBA" id="ARBA00007682"/>
    </source>
</evidence>
<name>G7E1T8_MIXOS</name>
<evidence type="ECO:0000313" key="15">
    <source>
        <dbReference type="Proteomes" id="UP000009131"/>
    </source>
</evidence>
<keyword evidence="4 10" id="KW-0963">Cytoplasm</keyword>
<dbReference type="InterPro" id="IPR040168">
    <property type="entry name" value="Not2/3/5"/>
</dbReference>
<dbReference type="GO" id="GO:0000289">
    <property type="term" value="P:nuclear-transcribed mRNA poly(A) tail shortening"/>
    <property type="evidence" value="ECO:0007669"/>
    <property type="project" value="UniProtKB-ARBA"/>
</dbReference>
<feature type="compositionally biased region" description="Polar residues" evidence="11">
    <location>
        <begin position="413"/>
        <end position="424"/>
    </location>
</feature>
<keyword evidence="6" id="KW-0597">Phosphoprotein</keyword>
<evidence type="ECO:0000256" key="4">
    <source>
        <dbReference type="ARBA" id="ARBA00022490"/>
    </source>
</evidence>
<dbReference type="Pfam" id="PF04065">
    <property type="entry name" value="Not3"/>
    <property type="match status" value="1"/>
</dbReference>
<feature type="region of interest" description="Disordered" evidence="11">
    <location>
        <begin position="238"/>
        <end position="332"/>
    </location>
</feature>
<comment type="function">
    <text evidence="10">Acts as component of the CCR4-NOT core complex, which in the nucleus seems to be a general transcription factor, and in the cytoplasm the major mRNA deadenylase involved in mRNA turnover. The NOT protein subcomplex negatively regulates the basal and activated transcription of many genes. Preferentially affects TC-type TATA element-dependent transcription. Could directly or indirectly inhibit component(s) of the general transcription machinery.</text>
</comment>
<evidence type="ECO:0000259" key="12">
    <source>
        <dbReference type="Pfam" id="PF04065"/>
    </source>
</evidence>
<dbReference type="GO" id="GO:0030015">
    <property type="term" value="C:CCR4-NOT core complex"/>
    <property type="evidence" value="ECO:0007669"/>
    <property type="project" value="UniProtKB-UniRule"/>
</dbReference>
<dbReference type="Pfam" id="PF04153">
    <property type="entry name" value="NOT2_3_5_C"/>
    <property type="match status" value="1"/>
</dbReference>
<feature type="region of interest" description="Disordered" evidence="11">
    <location>
        <begin position="479"/>
        <end position="498"/>
    </location>
</feature>
<feature type="domain" description="NOT2/NOT3/NOT5 C-terminal" evidence="13">
    <location>
        <begin position="535"/>
        <end position="659"/>
    </location>
</feature>
<dbReference type="AlphaFoldDB" id="G7E1T8"/>
<feature type="compositionally biased region" description="Pro residues" evidence="11">
    <location>
        <begin position="370"/>
        <end position="394"/>
    </location>
</feature>
<dbReference type="Proteomes" id="UP000009131">
    <property type="component" value="Unassembled WGS sequence"/>
</dbReference>
<keyword evidence="15" id="KW-1185">Reference proteome</keyword>
<dbReference type="InParanoid" id="G7E1T8"/>
<dbReference type="STRING" id="764103.G7E1T8"/>
<dbReference type="InterPro" id="IPR007282">
    <property type="entry name" value="NOT2/3/5_C"/>
</dbReference>
<dbReference type="GO" id="GO:0000932">
    <property type="term" value="C:P-body"/>
    <property type="evidence" value="ECO:0007669"/>
    <property type="project" value="UniProtKB-UniRule"/>
</dbReference>
<dbReference type="FunCoup" id="G7E1T8">
    <property type="interactions" value="472"/>
</dbReference>
<keyword evidence="7 10" id="KW-0805">Transcription regulation</keyword>
<dbReference type="OMA" id="YKPQTPY"/>
<accession>G7E1T8</accession>
<dbReference type="InterPro" id="IPR038635">
    <property type="entry name" value="CCR4-NOT_su2/3/5_C_sf"/>
</dbReference>